<gene>
    <name evidence="1" type="ORF">ACFFHF_07130</name>
</gene>
<dbReference type="InterPro" id="IPR026838">
    <property type="entry name" value="YheC/D"/>
</dbReference>
<dbReference type="Proteomes" id="UP001589738">
    <property type="component" value="Unassembled WGS sequence"/>
</dbReference>
<organism evidence="1 2">
    <name type="scientific">Robertmurraya beringensis</name>
    <dbReference type="NCBI Taxonomy" id="641660"/>
    <lineage>
        <taxon>Bacteria</taxon>
        <taxon>Bacillati</taxon>
        <taxon>Bacillota</taxon>
        <taxon>Bacilli</taxon>
        <taxon>Bacillales</taxon>
        <taxon>Bacillaceae</taxon>
        <taxon>Robertmurraya</taxon>
    </lineage>
</organism>
<comment type="caution">
    <text evidence="1">The sequence shown here is derived from an EMBL/GenBank/DDBJ whole genome shotgun (WGS) entry which is preliminary data.</text>
</comment>
<protein>
    <submittedName>
        <fullName evidence="1">YheC/YheD family protein</fullName>
    </submittedName>
</protein>
<evidence type="ECO:0000313" key="2">
    <source>
        <dbReference type="Proteomes" id="UP001589738"/>
    </source>
</evidence>
<dbReference type="Pfam" id="PF14398">
    <property type="entry name" value="ATPgrasp_YheCD"/>
    <property type="match status" value="1"/>
</dbReference>
<sequence>MTSLILGNPFIGILTSKKGEKNLAGNIPLFRSIQQELLKTGGISIVFSPEDILSHGIKAAKYEPSNNTWETVIAPFPHLVYNRVPFRKHENTTIFKETVALFKEQSIPFFNPGFLNKYDCYLQFKEHMDLKQYFLPTIKVDDKTALEKFLLAHRSIYIKQANSSMGRGIHMIKRRRDGKVLLIDQSRQTIYHDFHHYWEQWSTKFLKILYIAQQAASPQLYQGKRYDFRILAVFQGEKHIPVGVGVRQSGHQQVTTHIPNGGKLLPYSLFQTKEHDLLIEKIVELCGRELNRKYGFFAEFSIDLGLTSDGRFVIYEINSKPMSFDEKTIEEKRVKMLCELFRSSIEKK</sequence>
<dbReference type="EMBL" id="JBHLUU010000022">
    <property type="protein sequence ID" value="MFC0475028.1"/>
    <property type="molecule type" value="Genomic_DNA"/>
</dbReference>
<accession>A0ABV6KNY0</accession>
<reference evidence="1 2" key="1">
    <citation type="submission" date="2024-09" db="EMBL/GenBank/DDBJ databases">
        <authorList>
            <person name="Sun Q."/>
            <person name="Mori K."/>
        </authorList>
    </citation>
    <scope>NUCLEOTIDE SEQUENCE [LARGE SCALE GENOMIC DNA]</scope>
    <source>
        <strain evidence="1 2">CGMCC 1.9126</strain>
    </source>
</reference>
<proteinExistence type="predicted"/>
<evidence type="ECO:0000313" key="1">
    <source>
        <dbReference type="EMBL" id="MFC0475028.1"/>
    </source>
</evidence>
<name>A0ABV6KNY0_9BACI</name>
<dbReference type="SUPFAM" id="SSF56059">
    <property type="entry name" value="Glutathione synthetase ATP-binding domain-like"/>
    <property type="match status" value="1"/>
</dbReference>
<dbReference type="RefSeq" id="WP_160548178.1">
    <property type="nucleotide sequence ID" value="NZ_JBHLUU010000022.1"/>
</dbReference>
<keyword evidence="2" id="KW-1185">Reference proteome</keyword>